<reference evidence="2" key="1">
    <citation type="journal article" date="2007" name="J. Bacteriol.">
        <title>Complete sequence analysis of novel plasmids from emetic and periodontal Bacillus cereus isolates reveals a common evolutionary history among the B. cereus-group plasmids, including Bacillus anthracis pXO1.</title>
        <authorList>
            <person name="Rasko D.A."/>
            <person name="Rosovitz M.J."/>
            <person name="Okstad O.A."/>
            <person name="Fouts D.E."/>
            <person name="Jiang L."/>
            <person name="Cer R.Z."/>
            <person name="Kolsto A.B."/>
            <person name="Gill S.R."/>
            <person name="Ravel J."/>
        </authorList>
    </citation>
    <scope>NUCLEOTIDE SEQUENCE</scope>
    <source>
        <strain evidence="3">AH818</strain>
        <strain evidence="2">AH820</strain>
        <plasmid evidence="2">pPER272</plasmid>
    </source>
</reference>
<dbReference type="AlphaFoldDB" id="A1BZA0"/>
<geneLocation type="plasmid" evidence="2">
    <name>pPER272</name>
</geneLocation>
<evidence type="ECO:0000256" key="1">
    <source>
        <dbReference type="SAM" id="MobiDB-lite"/>
    </source>
</evidence>
<accession>A1BZA0</accession>
<dbReference type="EMBL" id="DQ889678">
    <property type="protein sequence ID" value="ABK01185.1"/>
    <property type="molecule type" value="Genomic_DNA"/>
</dbReference>
<feature type="compositionally biased region" description="Basic and acidic residues" evidence="1">
    <location>
        <begin position="1"/>
        <end position="15"/>
    </location>
</feature>
<proteinExistence type="predicted"/>
<organism evidence="2">
    <name type="scientific">Bacillus cereus</name>
    <dbReference type="NCBI Taxonomy" id="1396"/>
    <lineage>
        <taxon>Bacteria</taxon>
        <taxon>Bacillati</taxon>
        <taxon>Bacillota</taxon>
        <taxon>Bacilli</taxon>
        <taxon>Bacillales</taxon>
        <taxon>Bacillaceae</taxon>
        <taxon>Bacillus</taxon>
        <taxon>Bacillus cereus group</taxon>
    </lineage>
</organism>
<evidence type="ECO:0000313" key="2">
    <source>
        <dbReference type="EMBL" id="ABK00920.1"/>
    </source>
</evidence>
<feature type="region of interest" description="Disordered" evidence="1">
    <location>
        <begin position="1"/>
        <end position="30"/>
    </location>
</feature>
<dbReference type="EMBL" id="DQ889677">
    <property type="protein sequence ID" value="ABK00920.1"/>
    <property type="molecule type" value="Genomic_DNA"/>
</dbReference>
<keyword evidence="2" id="KW-0614">Plasmid</keyword>
<gene>
    <name evidence="3" type="ORF">pPER272_0070</name>
    <name evidence="2" type="ORF">pPER272_AH820_0070</name>
</gene>
<name>A1BZA0_BACCE</name>
<evidence type="ECO:0000313" key="3">
    <source>
        <dbReference type="EMBL" id="ABK01185.1"/>
    </source>
</evidence>
<sequence length="30" mass="3332">MEESTKKATKNEKNHPQCLQACVKGGSKKK</sequence>
<protein>
    <submittedName>
        <fullName evidence="2">Uncharacterized protein</fullName>
    </submittedName>
</protein>